<proteinExistence type="predicted"/>
<accession>A0A183SYA0</accession>
<evidence type="ECO:0000313" key="1">
    <source>
        <dbReference type="EMBL" id="VDL95583.1"/>
    </source>
</evidence>
<sequence>MLAQLYEAEEKNESSVAKEHAVLAEFARCLDHILESLRNLQKSAAECGNLGEPTVHPLVPMVRPSQQLPVVPVEHASCDYLYTEPDQACANTTRDSFMLEPQLLEFPYKSDPTVSSDFIYNGTAFTVSEDVVAEAPQVCMQSGVFDEKCFGIVGPDGQVCSVPFCYDDMKVVNISGTAPDGYTMLPDQSDEFRPLTVGINELPEGLDPGQCLGPDDSVFHFTPYTPSAVPPPPPPPPPPTTTTALAMTTSEAEAGLEDFQTGMAQDPLSPAPEDIEANLAAAALRAESDDPRTDGYLSYDVASDLTNPFC</sequence>
<organism evidence="3">
    <name type="scientific">Schistocephalus solidus</name>
    <name type="common">Tapeworm</name>
    <dbReference type="NCBI Taxonomy" id="70667"/>
    <lineage>
        <taxon>Eukaryota</taxon>
        <taxon>Metazoa</taxon>
        <taxon>Spiralia</taxon>
        <taxon>Lophotrochozoa</taxon>
        <taxon>Platyhelminthes</taxon>
        <taxon>Cestoda</taxon>
        <taxon>Eucestoda</taxon>
        <taxon>Diphyllobothriidea</taxon>
        <taxon>Diphyllobothriidae</taxon>
        <taxon>Schistocephalus</taxon>
    </lineage>
</organism>
<dbReference type="EMBL" id="UYSU01035092">
    <property type="protein sequence ID" value="VDL95583.1"/>
    <property type="molecule type" value="Genomic_DNA"/>
</dbReference>
<keyword evidence="2" id="KW-1185">Reference proteome</keyword>
<dbReference type="AlphaFoldDB" id="A0A183SYA0"/>
<dbReference type="OrthoDB" id="6283463at2759"/>
<evidence type="ECO:0000313" key="2">
    <source>
        <dbReference type="Proteomes" id="UP000275846"/>
    </source>
</evidence>
<dbReference type="WBParaSite" id="SSLN_0000954701-mRNA-1">
    <property type="protein sequence ID" value="SSLN_0000954701-mRNA-1"/>
    <property type="gene ID" value="SSLN_0000954701"/>
</dbReference>
<reference evidence="1 2" key="2">
    <citation type="submission" date="2018-11" db="EMBL/GenBank/DDBJ databases">
        <authorList>
            <consortium name="Pathogen Informatics"/>
        </authorList>
    </citation>
    <scope>NUCLEOTIDE SEQUENCE [LARGE SCALE GENOMIC DNA]</scope>
    <source>
        <strain evidence="1 2">NST_G2</strain>
    </source>
</reference>
<reference evidence="3" key="1">
    <citation type="submission" date="2016-06" db="UniProtKB">
        <authorList>
            <consortium name="WormBaseParasite"/>
        </authorList>
    </citation>
    <scope>IDENTIFICATION</scope>
</reference>
<evidence type="ECO:0000313" key="3">
    <source>
        <dbReference type="WBParaSite" id="SSLN_0000954701-mRNA-1"/>
    </source>
</evidence>
<protein>
    <submittedName>
        <fullName evidence="3">Actin cytoskeleton-regulatory complex protein PAN1</fullName>
    </submittedName>
</protein>
<name>A0A183SYA0_SCHSO</name>
<gene>
    <name evidence="1" type="ORF">SSLN_LOCUS9198</name>
</gene>
<dbReference type="Proteomes" id="UP000275846">
    <property type="component" value="Unassembled WGS sequence"/>
</dbReference>